<evidence type="ECO:0000313" key="1">
    <source>
        <dbReference type="EMBL" id="GKX54168.1"/>
    </source>
</evidence>
<dbReference type="RefSeq" id="WP_027272759.1">
    <property type="nucleotide sequence ID" value="NZ_BRLH01000001.1"/>
</dbReference>
<proteinExistence type="predicted"/>
<dbReference type="Proteomes" id="UP001058124">
    <property type="component" value="Unassembled WGS sequence"/>
</dbReference>
<name>A0AAV5MY21_9GAMM</name>
<evidence type="ECO:0000313" key="2">
    <source>
        <dbReference type="Proteomes" id="UP001058124"/>
    </source>
</evidence>
<evidence type="ECO:0008006" key="3">
    <source>
        <dbReference type="Google" id="ProtNLM"/>
    </source>
</evidence>
<gene>
    <name evidence="1" type="ORF">SOASR030_02800</name>
</gene>
<dbReference type="SUPFAM" id="SSF142906">
    <property type="entry name" value="YjbR-like"/>
    <property type="match status" value="1"/>
</dbReference>
<dbReference type="Pfam" id="PF04237">
    <property type="entry name" value="YjbR"/>
    <property type="match status" value="1"/>
</dbReference>
<keyword evidence="2" id="KW-1185">Reference proteome</keyword>
<sequence length="122" mass="13904">MNNEELIAYCLTKPGAVHDYKAEWEADRVCVFGKMFALLGELNGRPIISLKSNPDRSDILRQTYPDVIPGYYLNKNHWNSMFFDGALTIDFIQESIDHSYNLIVQGLPKKTQALLKAPQQAE</sequence>
<accession>A0AAV5MY21</accession>
<organism evidence="1 2">
    <name type="scientific">Leminorella grimontii</name>
    <dbReference type="NCBI Taxonomy" id="82981"/>
    <lineage>
        <taxon>Bacteria</taxon>
        <taxon>Pseudomonadati</taxon>
        <taxon>Pseudomonadota</taxon>
        <taxon>Gammaproteobacteria</taxon>
        <taxon>Enterobacterales</taxon>
        <taxon>Budviciaceae</taxon>
        <taxon>Leminorella</taxon>
    </lineage>
</organism>
<dbReference type="InterPro" id="IPR058532">
    <property type="entry name" value="YjbR/MT2646/Rv2570-like"/>
</dbReference>
<comment type="caution">
    <text evidence="1">The sequence shown here is derived from an EMBL/GenBank/DDBJ whole genome shotgun (WGS) entry which is preliminary data.</text>
</comment>
<dbReference type="Gene3D" id="3.90.1150.30">
    <property type="match status" value="1"/>
</dbReference>
<dbReference type="InterPro" id="IPR038056">
    <property type="entry name" value="YjbR-like_sf"/>
</dbReference>
<dbReference type="AlphaFoldDB" id="A0AAV5MY21"/>
<dbReference type="EMBL" id="BRLH01000001">
    <property type="protein sequence ID" value="GKX54168.1"/>
    <property type="molecule type" value="Genomic_DNA"/>
</dbReference>
<dbReference type="InterPro" id="IPR007351">
    <property type="entry name" value="YjbR"/>
</dbReference>
<dbReference type="PANTHER" id="PTHR35145">
    <property type="entry name" value="CYTOPLASMIC PROTEIN-RELATED"/>
    <property type="match status" value="1"/>
</dbReference>
<dbReference type="PANTHER" id="PTHR35145:SF1">
    <property type="entry name" value="CYTOPLASMIC PROTEIN"/>
    <property type="match status" value="1"/>
</dbReference>
<reference evidence="1" key="1">
    <citation type="submission" date="2022-06" db="EMBL/GenBank/DDBJ databases">
        <title>Draft genome sequences of Leminorella grimontii str. JCM5902.</title>
        <authorList>
            <person name="Wakabayashi Y."/>
            <person name="Kojima K."/>
        </authorList>
    </citation>
    <scope>NUCLEOTIDE SEQUENCE</scope>
    <source>
        <strain evidence="1">JCM 5902</strain>
    </source>
</reference>
<protein>
    <recommendedName>
        <fullName evidence="3">MmcQ/YjbR family DNA-binding protein</fullName>
    </recommendedName>
</protein>